<proteinExistence type="predicted"/>
<keyword evidence="1" id="KW-0732">Signal</keyword>
<dbReference type="EMBL" id="CP047045">
    <property type="protein sequence ID" value="QGZ95089.1"/>
    <property type="molecule type" value="Genomic_DNA"/>
</dbReference>
<reference evidence="3" key="1">
    <citation type="submission" date="2019-12" db="EMBL/GenBank/DDBJ databases">
        <title>Complete genome of Terracaulis silvestris 0127_4.</title>
        <authorList>
            <person name="Vieira S."/>
            <person name="Riedel T."/>
            <person name="Sproer C."/>
            <person name="Pascual J."/>
            <person name="Boedeker C."/>
            <person name="Overmann J."/>
        </authorList>
    </citation>
    <scope>NUCLEOTIDE SEQUENCE [LARGE SCALE GENOMIC DNA]</scope>
    <source>
        <strain evidence="3">0127_4</strain>
    </source>
</reference>
<evidence type="ECO:0000313" key="2">
    <source>
        <dbReference type="EMBL" id="QGZ95089.1"/>
    </source>
</evidence>
<evidence type="ECO:0000313" key="3">
    <source>
        <dbReference type="Proteomes" id="UP000431269"/>
    </source>
</evidence>
<accession>A0A6I6MK80</accession>
<name>A0A6I6MK80_9CAUL</name>
<dbReference type="AlphaFoldDB" id="A0A6I6MK80"/>
<dbReference type="Proteomes" id="UP000431269">
    <property type="component" value="Chromosome"/>
</dbReference>
<sequence>MRRWGYAVLGLAAFALAACGQSTQPDETSAPPLAEEEIIDEAPGLPPVEPALLAAPTSTFTAFEPSEIGVTGAPDIMTAIDPLIAAGAHEEGGSLYLTIREEGDIATADVVRAGSQDDSVAAGHLRIEFRREPEGWFPTNAYRRVRCARGALANQWTNGLCP</sequence>
<feature type="signal peptide" evidence="1">
    <location>
        <begin position="1"/>
        <end position="17"/>
    </location>
</feature>
<dbReference type="PROSITE" id="PS51257">
    <property type="entry name" value="PROKAR_LIPOPROTEIN"/>
    <property type="match status" value="1"/>
</dbReference>
<evidence type="ECO:0008006" key="4">
    <source>
        <dbReference type="Google" id="ProtNLM"/>
    </source>
</evidence>
<feature type="chain" id="PRO_5026046947" description="Lipoprotein" evidence="1">
    <location>
        <begin position="18"/>
        <end position="162"/>
    </location>
</feature>
<protein>
    <recommendedName>
        <fullName evidence="4">Lipoprotein</fullName>
    </recommendedName>
</protein>
<gene>
    <name evidence="2" type="ORF">DSM104635_01930</name>
</gene>
<dbReference type="KEGG" id="tsv:DSM104635_01930"/>
<evidence type="ECO:0000256" key="1">
    <source>
        <dbReference type="SAM" id="SignalP"/>
    </source>
</evidence>
<organism evidence="2 3">
    <name type="scientific">Terricaulis silvestris</name>
    <dbReference type="NCBI Taxonomy" id="2686094"/>
    <lineage>
        <taxon>Bacteria</taxon>
        <taxon>Pseudomonadati</taxon>
        <taxon>Pseudomonadota</taxon>
        <taxon>Alphaproteobacteria</taxon>
        <taxon>Caulobacterales</taxon>
        <taxon>Caulobacteraceae</taxon>
        <taxon>Terricaulis</taxon>
    </lineage>
</organism>
<keyword evidence="3" id="KW-1185">Reference proteome</keyword>
<dbReference type="RefSeq" id="WP_158765978.1">
    <property type="nucleotide sequence ID" value="NZ_CP047045.1"/>
</dbReference>